<evidence type="ECO:0000313" key="1">
    <source>
        <dbReference type="EnsemblPlants" id="OMERI06G12270.1"/>
    </source>
</evidence>
<keyword evidence="2" id="KW-1185">Reference proteome</keyword>
<sequence>MHPHLVTSLSQAGRPLRGHAKAAACLSPAMRRQRPSSSRAAAPNSAWLLALLDPGAVAAPPSAITASASPLRIAAICGEHIIPAKLPVD</sequence>
<dbReference type="AlphaFoldDB" id="A0A0E0E0F2"/>
<reference evidence="1" key="1">
    <citation type="submission" date="2015-04" db="UniProtKB">
        <authorList>
            <consortium name="EnsemblPlants"/>
        </authorList>
    </citation>
    <scope>IDENTIFICATION</scope>
</reference>
<evidence type="ECO:0000313" key="2">
    <source>
        <dbReference type="Proteomes" id="UP000008021"/>
    </source>
</evidence>
<reference evidence="1" key="2">
    <citation type="submission" date="2018-05" db="EMBL/GenBank/DDBJ databases">
        <title>OmerRS3 (Oryza meridionalis Reference Sequence Version 3).</title>
        <authorList>
            <person name="Zhang J."/>
            <person name="Kudrna D."/>
            <person name="Lee S."/>
            <person name="Talag J."/>
            <person name="Welchert J."/>
            <person name="Wing R.A."/>
        </authorList>
    </citation>
    <scope>NUCLEOTIDE SEQUENCE [LARGE SCALE GENOMIC DNA]</scope>
    <source>
        <strain evidence="1">cv. OR44</strain>
    </source>
</reference>
<dbReference type="Proteomes" id="UP000008021">
    <property type="component" value="Chromosome 6"/>
</dbReference>
<protein>
    <submittedName>
        <fullName evidence="1">Uncharacterized protein</fullName>
    </submittedName>
</protein>
<name>A0A0E0E0F2_9ORYZ</name>
<dbReference type="EnsemblPlants" id="OMERI06G12270.1">
    <property type="protein sequence ID" value="OMERI06G12270.1"/>
    <property type="gene ID" value="OMERI06G12270"/>
</dbReference>
<proteinExistence type="predicted"/>
<dbReference type="HOGENOM" id="CLU_2501751_0_0_1"/>
<organism evidence="1">
    <name type="scientific">Oryza meridionalis</name>
    <dbReference type="NCBI Taxonomy" id="40149"/>
    <lineage>
        <taxon>Eukaryota</taxon>
        <taxon>Viridiplantae</taxon>
        <taxon>Streptophyta</taxon>
        <taxon>Embryophyta</taxon>
        <taxon>Tracheophyta</taxon>
        <taxon>Spermatophyta</taxon>
        <taxon>Magnoliopsida</taxon>
        <taxon>Liliopsida</taxon>
        <taxon>Poales</taxon>
        <taxon>Poaceae</taxon>
        <taxon>BOP clade</taxon>
        <taxon>Oryzoideae</taxon>
        <taxon>Oryzeae</taxon>
        <taxon>Oryzinae</taxon>
        <taxon>Oryza</taxon>
    </lineage>
</organism>
<dbReference type="Gramene" id="OMERI06G12270.1">
    <property type="protein sequence ID" value="OMERI06G12270.1"/>
    <property type="gene ID" value="OMERI06G12270"/>
</dbReference>
<accession>A0A0E0E0F2</accession>